<dbReference type="GO" id="GO:0000785">
    <property type="term" value="C:chromatin"/>
    <property type="evidence" value="ECO:0007669"/>
    <property type="project" value="TreeGrafter"/>
</dbReference>
<dbReference type="AlphaFoldDB" id="A0AAU9ZW49"/>
<dbReference type="RefSeq" id="XP_051054537.1">
    <property type="nucleotide sequence ID" value="XM_051198580.1"/>
</dbReference>
<comment type="caution">
    <text evidence="3">The sequence shown here is derived from an EMBL/GenBank/DDBJ whole genome shotgun (WGS) entry which is preliminary data.</text>
</comment>
<proteinExistence type="inferred from homology"/>
<protein>
    <submittedName>
        <fullName evidence="3">Fam47e protein</fullName>
    </submittedName>
</protein>
<feature type="region of interest" description="Disordered" evidence="2">
    <location>
        <begin position="383"/>
        <end position="405"/>
    </location>
</feature>
<reference evidence="3" key="1">
    <citation type="submission" date="2022-06" db="EMBL/GenBank/DDBJ databases">
        <authorList>
            <person name="Andreotti S."/>
            <person name="Wyler E."/>
        </authorList>
    </citation>
    <scope>NUCLEOTIDE SEQUENCE</scope>
</reference>
<organism evidence="3 4">
    <name type="scientific">Phodopus roborovskii</name>
    <name type="common">Roborovski's desert hamster</name>
    <name type="synonym">Cricetulus roborovskii</name>
    <dbReference type="NCBI Taxonomy" id="109678"/>
    <lineage>
        <taxon>Eukaryota</taxon>
        <taxon>Metazoa</taxon>
        <taxon>Chordata</taxon>
        <taxon>Craniata</taxon>
        <taxon>Vertebrata</taxon>
        <taxon>Euteleostomi</taxon>
        <taxon>Mammalia</taxon>
        <taxon>Eutheria</taxon>
        <taxon>Euarchontoglires</taxon>
        <taxon>Glires</taxon>
        <taxon>Rodentia</taxon>
        <taxon>Myomorpha</taxon>
        <taxon>Muroidea</taxon>
        <taxon>Cricetidae</taxon>
        <taxon>Cricetinae</taxon>
        <taxon>Phodopus</taxon>
    </lineage>
</organism>
<dbReference type="EMBL" id="CALSGD010001509">
    <property type="protein sequence ID" value="CAH6884087.1"/>
    <property type="molecule type" value="Genomic_DNA"/>
</dbReference>
<dbReference type="GO" id="GO:0045815">
    <property type="term" value="P:transcription initiation-coupled chromatin remodeling"/>
    <property type="evidence" value="ECO:0007669"/>
    <property type="project" value="TreeGrafter"/>
</dbReference>
<evidence type="ECO:0000256" key="1">
    <source>
        <dbReference type="ARBA" id="ARBA00005277"/>
    </source>
</evidence>
<name>A0AAU9ZW49_PHORO</name>
<dbReference type="PANTHER" id="PTHR46449:SF3">
    <property type="entry name" value="PROTEIN FAM47E"/>
    <property type="match status" value="1"/>
</dbReference>
<evidence type="ECO:0000313" key="3">
    <source>
        <dbReference type="EMBL" id="CAH6884087.1"/>
    </source>
</evidence>
<dbReference type="PANTHER" id="PTHR46449">
    <property type="entry name" value="ZGC:158260"/>
    <property type="match status" value="1"/>
</dbReference>
<accession>A0AAU9ZW49</accession>
<evidence type="ECO:0000313" key="4">
    <source>
        <dbReference type="Proteomes" id="UP001152836"/>
    </source>
</evidence>
<sequence length="405" mass="46507">MAGRGQRLQPTTLASRLLQEHRNCGRCLENPPSKCFMKHKRMKVPGSMISQRWVFVREGLDDFRKDCPPHRSPKSVLLPHIHPRLPQATPKKRQNGLPRGAAPWSKVAQAGEAFLEDIEDNETLHLLALYPHLGEALPAELLLQVLEVLDPEKKLVDLWAYCQGTRKLLKEPRKLVEKCSSQVCLPKKMPVSHSGQWLWEERLSKVNSIYKDSLLHDNVRRAVQDFCDWAKALGSSPIDEELVLQLFDIDYQARHNCDALHGGRLNQDKPFISGQPPLREHSGCWKEPQSSARANPHKPKGVKMRYGAWYLKTNLWKKQRVDEPLVDPKISHKAQDANFKMHLWEQAELLPGLHGTAAAFKNFLLSRGYRMPRFLEKIYAEERGKSENINTPKKLTPTERNPGRR</sequence>
<comment type="similarity">
    <text evidence="1">Belongs to the FAM47 family.</text>
</comment>
<dbReference type="Pfam" id="PF14642">
    <property type="entry name" value="FAM47"/>
    <property type="match status" value="1"/>
</dbReference>
<gene>
    <name evidence="3" type="primary">Fam47e</name>
    <name evidence="3" type="ORF">PHOROB_LOCUS12448</name>
</gene>
<dbReference type="KEGG" id="prob:127232436"/>
<dbReference type="InterPro" id="IPR032743">
    <property type="entry name" value="FAM47"/>
</dbReference>
<dbReference type="GeneID" id="127232436"/>
<dbReference type="CTD" id="100129583"/>
<dbReference type="Proteomes" id="UP001152836">
    <property type="component" value="Unassembled WGS sequence"/>
</dbReference>
<evidence type="ECO:0000256" key="2">
    <source>
        <dbReference type="SAM" id="MobiDB-lite"/>
    </source>
</evidence>
<keyword evidence="4" id="KW-1185">Reference proteome</keyword>